<dbReference type="NCBIfam" id="NF040982">
    <property type="entry name" value="ComGD"/>
    <property type="match status" value="1"/>
</dbReference>
<reference evidence="2 3" key="2">
    <citation type="submission" date="2014-05" db="EMBL/GenBank/DDBJ databases">
        <title>Genome sequence of Streptococcus gallolyticus.</title>
        <authorList>
            <person name="Del Campo R."/>
        </authorList>
    </citation>
    <scope>NUCLEOTIDE SEQUENCE [LARGE SCALE GENOMIC DNA]</scope>
    <source>
        <strain evidence="2 3">LMG17956</strain>
    </source>
</reference>
<comment type="caution">
    <text evidence="2">The sequence shown here is derived from an EMBL/GenBank/DDBJ whole genome shotgun (WGS) entry which is preliminary data.</text>
</comment>
<feature type="transmembrane region" description="Helical" evidence="1">
    <location>
        <begin position="12"/>
        <end position="34"/>
    </location>
</feature>
<protein>
    <submittedName>
        <fullName evidence="2">Putative competence protein</fullName>
    </submittedName>
</protein>
<keyword evidence="1" id="KW-0472">Membrane</keyword>
<sequence>MKLKNKTVSAFTLLESLLTLGISCFIIMMLSGSLNGIFQNVEEKIFFLSFENLYCDTQKLANARQQSLTLTVSQEEVSTDFSTVKLPPSIKVDKTYQVNFDKAGGNSSLAKLTFQTSDKEVNYQLYLGSGKYKKTETKSLHTP</sequence>
<organism evidence="2 3">
    <name type="scientific">Streptococcus gallolyticus</name>
    <dbReference type="NCBI Taxonomy" id="315405"/>
    <lineage>
        <taxon>Bacteria</taxon>
        <taxon>Bacillati</taxon>
        <taxon>Bacillota</taxon>
        <taxon>Bacilli</taxon>
        <taxon>Lactobacillales</taxon>
        <taxon>Streptococcaceae</taxon>
        <taxon>Streptococcus</taxon>
    </lineage>
</organism>
<dbReference type="AlphaFoldDB" id="A0A060RIY4"/>
<dbReference type="Proteomes" id="UP000027584">
    <property type="component" value="Unassembled WGS sequence"/>
</dbReference>
<dbReference type="InterPro" id="IPR016785">
    <property type="entry name" value="ComGD"/>
</dbReference>
<reference evidence="2 3" key="1">
    <citation type="submission" date="2014-02" db="EMBL/GenBank/DDBJ databases">
        <authorList>
            <person name="Manrique M."/>
        </authorList>
    </citation>
    <scope>NUCLEOTIDE SEQUENCE [LARGE SCALE GENOMIC DNA]</scope>
    <source>
        <strain evidence="2 3">LMG17956</strain>
    </source>
</reference>
<dbReference type="EMBL" id="CCBC010000216">
    <property type="protein sequence ID" value="CDO19090.1"/>
    <property type="molecule type" value="Genomic_DNA"/>
</dbReference>
<evidence type="ECO:0000313" key="2">
    <source>
        <dbReference type="EMBL" id="CDO19090.1"/>
    </source>
</evidence>
<evidence type="ECO:0000313" key="3">
    <source>
        <dbReference type="Proteomes" id="UP000027584"/>
    </source>
</evidence>
<accession>A0A060RIY4</accession>
<keyword evidence="1" id="KW-1133">Transmembrane helix</keyword>
<dbReference type="RefSeq" id="WP_039695590.1">
    <property type="nucleotide sequence ID" value="NZ_FNFJ01000004.1"/>
</dbReference>
<gene>
    <name evidence="2" type="ORF">BN963_SGAL_02298</name>
</gene>
<proteinExistence type="predicted"/>
<name>A0A060RIY4_9STRE</name>
<keyword evidence="1" id="KW-0812">Transmembrane</keyword>
<evidence type="ECO:0000256" key="1">
    <source>
        <dbReference type="SAM" id="Phobius"/>
    </source>
</evidence>